<dbReference type="AlphaFoldDB" id="A0A3D9DV85"/>
<keyword evidence="2" id="KW-0418">Kinase</keyword>
<keyword evidence="2" id="KW-0808">Transferase</keyword>
<dbReference type="Proteomes" id="UP000256334">
    <property type="component" value="Unassembled WGS sequence"/>
</dbReference>
<evidence type="ECO:0000313" key="2">
    <source>
        <dbReference type="EMBL" id="REC94565.1"/>
    </source>
</evidence>
<dbReference type="Gene3D" id="1.10.510.10">
    <property type="entry name" value="Transferase(Phosphotransferase) domain 1"/>
    <property type="match status" value="1"/>
</dbReference>
<dbReference type="InterPro" id="IPR011009">
    <property type="entry name" value="Kinase-like_dom_sf"/>
</dbReference>
<gene>
    <name evidence="2" type="ORF">C8D72_1391</name>
</gene>
<dbReference type="Pfam" id="PF06293">
    <property type="entry name" value="Kdo"/>
    <property type="match status" value="1"/>
</dbReference>
<evidence type="ECO:0000256" key="1">
    <source>
        <dbReference type="SAM" id="MobiDB-lite"/>
    </source>
</evidence>
<feature type="compositionally biased region" description="Polar residues" evidence="1">
    <location>
        <begin position="25"/>
        <end position="41"/>
    </location>
</feature>
<dbReference type="EMBL" id="QRDJ01000007">
    <property type="protein sequence ID" value="REC94565.1"/>
    <property type="molecule type" value="Genomic_DNA"/>
</dbReference>
<dbReference type="PROSITE" id="PS00109">
    <property type="entry name" value="PROTEIN_KINASE_TYR"/>
    <property type="match status" value="1"/>
</dbReference>
<organism evidence="2 3">
    <name type="scientific">Kushneria indalinina DSM 14324</name>
    <dbReference type="NCBI Taxonomy" id="1122140"/>
    <lineage>
        <taxon>Bacteria</taxon>
        <taxon>Pseudomonadati</taxon>
        <taxon>Pseudomonadota</taxon>
        <taxon>Gammaproteobacteria</taxon>
        <taxon>Oceanospirillales</taxon>
        <taxon>Halomonadaceae</taxon>
        <taxon>Kushneria</taxon>
    </lineage>
</organism>
<accession>A0A3D9DV85</accession>
<dbReference type="InterPro" id="IPR008266">
    <property type="entry name" value="Tyr_kinase_AS"/>
</dbReference>
<dbReference type="RefSeq" id="WP_115853689.1">
    <property type="nucleotide sequence ID" value="NZ_QRDJ01000007.1"/>
</dbReference>
<evidence type="ECO:0000313" key="3">
    <source>
        <dbReference type="Proteomes" id="UP000256334"/>
    </source>
</evidence>
<protein>
    <submittedName>
        <fullName evidence="2">Lipopolysaccharide kinase (Kdo/WaaP) family protein</fullName>
    </submittedName>
</protein>
<dbReference type="OrthoDB" id="9801841at2"/>
<sequence>MVFHYASPSRQTLPVEDATPDHQVHTPSPASEQTIETSDTAANDPWRCTERSSRSDAAGREVTLQRAGGLLKADVALTTHQGETVVRKDYRLWQRTALAPLARYLMKREARMLQRLSGWAHTPEFKGTDGRYAFYMSRIDGMDLGEARRRSVPVRYSEIQRMVGELHRFHVTHNDLRWTNILVTPEGRLVLIDFASAFHAAPRSPLRPIMNRLRRADMAGTLKFKQKLTGRGLTPTEQRLKTAPRWLSMVRRGWKHQMLPRLKRH</sequence>
<dbReference type="GO" id="GO:0004672">
    <property type="term" value="F:protein kinase activity"/>
    <property type="evidence" value="ECO:0007669"/>
    <property type="project" value="InterPro"/>
</dbReference>
<keyword evidence="3" id="KW-1185">Reference proteome</keyword>
<feature type="compositionally biased region" description="Basic and acidic residues" evidence="1">
    <location>
        <begin position="47"/>
        <end position="58"/>
    </location>
</feature>
<dbReference type="SUPFAM" id="SSF56112">
    <property type="entry name" value="Protein kinase-like (PK-like)"/>
    <property type="match status" value="1"/>
</dbReference>
<reference evidence="2 3" key="1">
    <citation type="submission" date="2018-07" db="EMBL/GenBank/DDBJ databases">
        <title>Genomic Encyclopedia of Type Strains, Phase IV (KMG-IV): sequencing the most valuable type-strain genomes for metagenomic binning, comparative biology and taxonomic classification.</title>
        <authorList>
            <person name="Goeker M."/>
        </authorList>
    </citation>
    <scope>NUCLEOTIDE SEQUENCE [LARGE SCALE GENOMIC DNA]</scope>
    <source>
        <strain evidence="2 3">DSM 14324</strain>
    </source>
</reference>
<comment type="caution">
    <text evidence="2">The sequence shown here is derived from an EMBL/GenBank/DDBJ whole genome shotgun (WGS) entry which is preliminary data.</text>
</comment>
<name>A0A3D9DV85_9GAMM</name>
<feature type="region of interest" description="Disordered" evidence="1">
    <location>
        <begin position="1"/>
        <end position="58"/>
    </location>
</feature>
<proteinExistence type="predicted"/>